<dbReference type="Pfam" id="PF13621">
    <property type="entry name" value="Cupin_8"/>
    <property type="match status" value="1"/>
</dbReference>
<dbReference type="InterPro" id="IPR041667">
    <property type="entry name" value="Cupin_8"/>
</dbReference>
<protein>
    <recommendedName>
        <fullName evidence="1">JmjC domain-containing protein</fullName>
    </recommendedName>
</protein>
<dbReference type="PANTHER" id="PTHR12461">
    <property type="entry name" value="HYPOXIA-INDUCIBLE FACTOR 1 ALPHA INHIBITOR-RELATED"/>
    <property type="match status" value="1"/>
</dbReference>
<dbReference type="PANTHER" id="PTHR12461:SF99">
    <property type="entry name" value="BIFUNCTIONAL PEPTIDASE AND (3S)-LYSYL HYDROXYLASE JMJD7"/>
    <property type="match status" value="1"/>
</dbReference>
<reference evidence="2" key="1">
    <citation type="submission" date="2020-11" db="EMBL/GenBank/DDBJ databases">
        <authorList>
            <person name="Tran Van P."/>
        </authorList>
    </citation>
    <scope>NUCLEOTIDE SEQUENCE</scope>
</reference>
<name>A0A7R9IKJ0_9NEOP</name>
<dbReference type="InterPro" id="IPR003347">
    <property type="entry name" value="JmjC_dom"/>
</dbReference>
<dbReference type="Gene3D" id="2.60.120.10">
    <property type="entry name" value="Jelly Rolls"/>
    <property type="match status" value="1"/>
</dbReference>
<dbReference type="AlphaFoldDB" id="A0A7R9IKJ0"/>
<gene>
    <name evidence="2" type="ORF">TTEB3V08_LOCUS7999</name>
</gene>
<feature type="domain" description="JmjC" evidence="1">
    <location>
        <begin position="165"/>
        <end position="388"/>
    </location>
</feature>
<evidence type="ECO:0000313" key="2">
    <source>
        <dbReference type="EMBL" id="CAD7460053.1"/>
    </source>
</evidence>
<dbReference type="EMBL" id="OE003356">
    <property type="protein sequence ID" value="CAD7460053.1"/>
    <property type="molecule type" value="Genomic_DNA"/>
</dbReference>
<dbReference type="PROSITE" id="PS51184">
    <property type="entry name" value="JMJC"/>
    <property type="match status" value="1"/>
</dbReference>
<dbReference type="SMART" id="SM00558">
    <property type="entry name" value="JmjC"/>
    <property type="match status" value="1"/>
</dbReference>
<accession>A0A7R9IKJ0</accession>
<sequence length="399" mass="45231">MQPNLHEKRVENHFGKSTPSTPDWELNPYLHIIGSPVYCESDTSDHVATNAALGAVVALETELEPVSFTFTYGGRKLCHIETLFSFTVVGGFNFFPSIQTYMKKLSDKKVTVAVTPNGYADAIATRSEQNADIEYFVMPEEREMNMSEFLDALEDRHKYPGVFYVQRQNSNLTEDFPELMCEVEPEISWASEAFGCPPEAVNLWVSILLLTFPPTSLTLLTSSFVISVHKDPYENIYCVVSGYKDFILLPPTDRPWIPYKSFPVASYKEVAPGVFEIVPRSDKGSVSQQNGTPQHTHQLETAADEDELLSDNDSFVPWICIDPLNPDLDSYPLFKKAHPVMVRVEAGDALYLPSLWYHHVRQSHACIAVNYWYDMQYDIKYAYSQLLEALVKKCDTTDS</sequence>
<organism evidence="2">
    <name type="scientific">Timema tahoe</name>
    <dbReference type="NCBI Taxonomy" id="61484"/>
    <lineage>
        <taxon>Eukaryota</taxon>
        <taxon>Metazoa</taxon>
        <taxon>Ecdysozoa</taxon>
        <taxon>Arthropoda</taxon>
        <taxon>Hexapoda</taxon>
        <taxon>Insecta</taxon>
        <taxon>Pterygota</taxon>
        <taxon>Neoptera</taxon>
        <taxon>Polyneoptera</taxon>
        <taxon>Phasmatodea</taxon>
        <taxon>Timematodea</taxon>
        <taxon>Timematoidea</taxon>
        <taxon>Timematidae</taxon>
        <taxon>Timema</taxon>
    </lineage>
</organism>
<dbReference type="InterPro" id="IPR014710">
    <property type="entry name" value="RmlC-like_jellyroll"/>
</dbReference>
<evidence type="ECO:0000259" key="1">
    <source>
        <dbReference type="PROSITE" id="PS51184"/>
    </source>
</evidence>
<dbReference type="SUPFAM" id="SSF51197">
    <property type="entry name" value="Clavaminate synthase-like"/>
    <property type="match status" value="1"/>
</dbReference>
<proteinExistence type="predicted"/>